<feature type="non-terminal residue" evidence="1">
    <location>
        <position position="53"/>
    </location>
</feature>
<name>A0ABS8WTI3_DATST</name>
<gene>
    <name evidence="1" type="ORF">HAX54_052684</name>
</gene>
<protein>
    <submittedName>
        <fullName evidence="1">Uncharacterized protein</fullName>
    </submittedName>
</protein>
<comment type="caution">
    <text evidence="1">The sequence shown here is derived from an EMBL/GenBank/DDBJ whole genome shotgun (WGS) entry which is preliminary data.</text>
</comment>
<accession>A0ABS8WTI3</accession>
<evidence type="ECO:0000313" key="2">
    <source>
        <dbReference type="Proteomes" id="UP000823775"/>
    </source>
</evidence>
<sequence>HYPDLRYTDASRVQTGEMPVWHRINHDLRIFLLTSDGRPVVRGSSPAFRRCPC</sequence>
<keyword evidence="2" id="KW-1185">Reference proteome</keyword>
<dbReference type="Proteomes" id="UP000823775">
    <property type="component" value="Unassembled WGS sequence"/>
</dbReference>
<reference evidence="1 2" key="1">
    <citation type="journal article" date="2021" name="BMC Genomics">
        <title>Datura genome reveals duplications of psychoactive alkaloid biosynthetic genes and high mutation rate following tissue culture.</title>
        <authorList>
            <person name="Rajewski A."/>
            <person name="Carter-House D."/>
            <person name="Stajich J."/>
            <person name="Litt A."/>
        </authorList>
    </citation>
    <scope>NUCLEOTIDE SEQUENCE [LARGE SCALE GENOMIC DNA]</scope>
    <source>
        <strain evidence="1">AR-01</strain>
    </source>
</reference>
<proteinExistence type="predicted"/>
<dbReference type="EMBL" id="JACEIK010009616">
    <property type="protein sequence ID" value="MCE3052459.1"/>
    <property type="molecule type" value="Genomic_DNA"/>
</dbReference>
<evidence type="ECO:0000313" key="1">
    <source>
        <dbReference type="EMBL" id="MCE3052459.1"/>
    </source>
</evidence>
<feature type="non-terminal residue" evidence="1">
    <location>
        <position position="1"/>
    </location>
</feature>
<organism evidence="1 2">
    <name type="scientific">Datura stramonium</name>
    <name type="common">Jimsonweed</name>
    <name type="synonym">Common thornapple</name>
    <dbReference type="NCBI Taxonomy" id="4076"/>
    <lineage>
        <taxon>Eukaryota</taxon>
        <taxon>Viridiplantae</taxon>
        <taxon>Streptophyta</taxon>
        <taxon>Embryophyta</taxon>
        <taxon>Tracheophyta</taxon>
        <taxon>Spermatophyta</taxon>
        <taxon>Magnoliopsida</taxon>
        <taxon>eudicotyledons</taxon>
        <taxon>Gunneridae</taxon>
        <taxon>Pentapetalae</taxon>
        <taxon>asterids</taxon>
        <taxon>lamiids</taxon>
        <taxon>Solanales</taxon>
        <taxon>Solanaceae</taxon>
        <taxon>Solanoideae</taxon>
        <taxon>Datureae</taxon>
        <taxon>Datura</taxon>
    </lineage>
</organism>